<evidence type="ECO:0000313" key="1">
    <source>
        <dbReference type="EMBL" id="AJQ93766.1"/>
    </source>
</evidence>
<dbReference type="STRING" id="1445510.YC6258_01718"/>
<reference evidence="1 2" key="1">
    <citation type="submission" date="2014-01" db="EMBL/GenBank/DDBJ databases">
        <title>Full genme sequencing of cellulolytic bacterium Gynuella sunshinyii YC6258T gen. nov., sp. nov.</title>
        <authorList>
            <person name="Khan H."/>
            <person name="Chung E.J."/>
            <person name="Chung Y.R."/>
        </authorList>
    </citation>
    <scope>NUCLEOTIDE SEQUENCE [LARGE SCALE GENOMIC DNA]</scope>
    <source>
        <strain evidence="1 2">YC6258</strain>
    </source>
</reference>
<dbReference type="HOGENOM" id="CLU_2990352_0_0_6"/>
<proteinExistence type="predicted"/>
<sequence length="57" mass="6848">MYPVGIFIFFVPDYSHTSIGTLLTKAHRDFCCIFRRFNFSDFMKMSRQADWPLQVHK</sequence>
<dbReference type="KEGG" id="gsn:YC6258_01718"/>
<name>A0A0C5VHQ7_9GAMM</name>
<keyword evidence="2" id="KW-1185">Reference proteome</keyword>
<organism evidence="1 2">
    <name type="scientific">Gynuella sunshinyii YC6258</name>
    <dbReference type="NCBI Taxonomy" id="1445510"/>
    <lineage>
        <taxon>Bacteria</taxon>
        <taxon>Pseudomonadati</taxon>
        <taxon>Pseudomonadota</taxon>
        <taxon>Gammaproteobacteria</taxon>
        <taxon>Oceanospirillales</taxon>
        <taxon>Saccharospirillaceae</taxon>
        <taxon>Gynuella</taxon>
    </lineage>
</organism>
<accession>A0A0C5VHQ7</accession>
<evidence type="ECO:0000313" key="2">
    <source>
        <dbReference type="Proteomes" id="UP000032266"/>
    </source>
</evidence>
<gene>
    <name evidence="1" type="ORF">YC6258_01718</name>
</gene>
<dbReference type="Proteomes" id="UP000032266">
    <property type="component" value="Chromosome"/>
</dbReference>
<dbReference type="AlphaFoldDB" id="A0A0C5VHQ7"/>
<dbReference type="EMBL" id="CP007142">
    <property type="protein sequence ID" value="AJQ93766.1"/>
    <property type="molecule type" value="Genomic_DNA"/>
</dbReference>
<protein>
    <submittedName>
        <fullName evidence="1">Uncharacterized protein</fullName>
    </submittedName>
</protein>